<dbReference type="Pfam" id="PF13568">
    <property type="entry name" value="OMP_b-brl_2"/>
    <property type="match status" value="1"/>
</dbReference>
<dbReference type="InterPro" id="IPR011250">
    <property type="entry name" value="OMP/PagP_B-barrel"/>
</dbReference>
<feature type="domain" description="Outer membrane protein beta-barrel" evidence="1">
    <location>
        <begin position="10"/>
        <end position="192"/>
    </location>
</feature>
<accession>A0ABT8F0K8</accession>
<dbReference type="InterPro" id="IPR025665">
    <property type="entry name" value="Beta-barrel_OMP_2"/>
</dbReference>
<gene>
    <name evidence="2" type="ORF">QWY31_00610</name>
</gene>
<evidence type="ECO:0000313" key="3">
    <source>
        <dbReference type="Proteomes" id="UP001168552"/>
    </source>
</evidence>
<evidence type="ECO:0000313" key="2">
    <source>
        <dbReference type="EMBL" id="MDN4163977.1"/>
    </source>
</evidence>
<dbReference type="SUPFAM" id="SSF56925">
    <property type="entry name" value="OMPA-like"/>
    <property type="match status" value="1"/>
</dbReference>
<protein>
    <submittedName>
        <fullName evidence="2">Porin family protein</fullName>
    </submittedName>
</protein>
<dbReference type="Proteomes" id="UP001168552">
    <property type="component" value="Unassembled WGS sequence"/>
</dbReference>
<sequence>MWFSAVLVYSQEFRIGPAAAGHFYTTHMAEPEDAEVFNTRFKLGYSGGAALSIPFKGGFGIQTEAYFTRQGRKVLDEEVLFTNTATYDFIEMPILLRRTFEFYWLEGIPTTWYFNFGPNVRYWLQGKGHVDTRDNIRVPYTVVFDKEQDGNFNNMYLNDVNRWMLGLSAGVGFSIDVTRGQTVFIELRYTHGHTYFGDKESASLNVLEFKDNLKSNYRIFSLAVSYQFGFNVLKIMQQQNLKRAKKPKQPK</sequence>
<evidence type="ECO:0000259" key="1">
    <source>
        <dbReference type="Pfam" id="PF13568"/>
    </source>
</evidence>
<keyword evidence="3" id="KW-1185">Reference proteome</keyword>
<name>A0ABT8F0K8_9BACT</name>
<proteinExistence type="predicted"/>
<dbReference type="EMBL" id="JAUHJS010000001">
    <property type="protein sequence ID" value="MDN4163977.1"/>
    <property type="molecule type" value="Genomic_DNA"/>
</dbReference>
<comment type="caution">
    <text evidence="2">The sequence shown here is derived from an EMBL/GenBank/DDBJ whole genome shotgun (WGS) entry which is preliminary data.</text>
</comment>
<organism evidence="2 3">
    <name type="scientific">Shiella aurantiaca</name>
    <dbReference type="NCBI Taxonomy" id="3058365"/>
    <lineage>
        <taxon>Bacteria</taxon>
        <taxon>Pseudomonadati</taxon>
        <taxon>Bacteroidota</taxon>
        <taxon>Cytophagia</taxon>
        <taxon>Cytophagales</taxon>
        <taxon>Shiellaceae</taxon>
        <taxon>Shiella</taxon>
    </lineage>
</organism>
<reference evidence="2" key="1">
    <citation type="submission" date="2023-06" db="EMBL/GenBank/DDBJ databases">
        <title>Cytophagales bacterium Strain LB-30, isolated from soil.</title>
        <authorList>
            <person name="Liu B."/>
        </authorList>
    </citation>
    <scope>NUCLEOTIDE SEQUENCE</scope>
    <source>
        <strain evidence="2">LB-30</strain>
    </source>
</reference>
<dbReference type="RefSeq" id="WP_320002506.1">
    <property type="nucleotide sequence ID" value="NZ_JAUHJS010000001.1"/>
</dbReference>